<gene>
    <name evidence="2" type="ORF">RAG0_10243</name>
</gene>
<evidence type="ECO:0000313" key="3">
    <source>
        <dbReference type="Proteomes" id="UP000178912"/>
    </source>
</evidence>
<organism evidence="2 3">
    <name type="scientific">Rhynchosporium agropyri</name>
    <dbReference type="NCBI Taxonomy" id="914238"/>
    <lineage>
        <taxon>Eukaryota</taxon>
        <taxon>Fungi</taxon>
        <taxon>Dikarya</taxon>
        <taxon>Ascomycota</taxon>
        <taxon>Pezizomycotina</taxon>
        <taxon>Leotiomycetes</taxon>
        <taxon>Helotiales</taxon>
        <taxon>Ploettnerulaceae</taxon>
        <taxon>Rhynchosporium</taxon>
    </lineage>
</organism>
<sequence>MSCQITKGCDQAHPISPSHTSSNTATESRMGDTAFVTAISLAQAVPRF</sequence>
<accession>A0A1E1KZ43</accession>
<evidence type="ECO:0000256" key="1">
    <source>
        <dbReference type="SAM" id="MobiDB-lite"/>
    </source>
</evidence>
<dbReference type="EMBL" id="FJUX01000062">
    <property type="protein sequence ID" value="CZT03524.1"/>
    <property type="molecule type" value="Genomic_DNA"/>
</dbReference>
<dbReference type="AlphaFoldDB" id="A0A1E1KZ43"/>
<name>A0A1E1KZ43_9HELO</name>
<feature type="region of interest" description="Disordered" evidence="1">
    <location>
        <begin position="1"/>
        <end position="28"/>
    </location>
</feature>
<proteinExistence type="predicted"/>
<dbReference type="Proteomes" id="UP000178912">
    <property type="component" value="Unassembled WGS sequence"/>
</dbReference>
<reference evidence="3" key="1">
    <citation type="submission" date="2016-03" db="EMBL/GenBank/DDBJ databases">
        <authorList>
            <person name="Guldener U."/>
        </authorList>
    </citation>
    <scope>NUCLEOTIDE SEQUENCE [LARGE SCALE GENOMIC DNA]</scope>
    <source>
        <strain evidence="3">04CH-RAC-A.6.1</strain>
    </source>
</reference>
<protein>
    <submittedName>
        <fullName evidence="2">Uncharacterized protein</fullName>
    </submittedName>
</protein>
<keyword evidence="3" id="KW-1185">Reference proteome</keyword>
<feature type="compositionally biased region" description="Polar residues" evidence="1">
    <location>
        <begin position="17"/>
        <end position="27"/>
    </location>
</feature>
<evidence type="ECO:0000313" key="2">
    <source>
        <dbReference type="EMBL" id="CZT03524.1"/>
    </source>
</evidence>